<dbReference type="EMBL" id="BARW01023688">
    <property type="protein sequence ID" value="GAI98598.1"/>
    <property type="molecule type" value="Genomic_DNA"/>
</dbReference>
<sequence>MKRIEVLLSLMLVMVAGLTATSYVSATPSADFTEMNG</sequence>
<feature type="non-terminal residue" evidence="1">
    <location>
        <position position="37"/>
    </location>
</feature>
<proteinExistence type="predicted"/>
<organism evidence="1">
    <name type="scientific">marine sediment metagenome</name>
    <dbReference type="NCBI Taxonomy" id="412755"/>
    <lineage>
        <taxon>unclassified sequences</taxon>
        <taxon>metagenomes</taxon>
        <taxon>ecological metagenomes</taxon>
    </lineage>
</organism>
<name>X1T083_9ZZZZ</name>
<dbReference type="AlphaFoldDB" id="X1T083"/>
<evidence type="ECO:0000313" key="1">
    <source>
        <dbReference type="EMBL" id="GAI98598.1"/>
    </source>
</evidence>
<gene>
    <name evidence="1" type="ORF">S12H4_39232</name>
</gene>
<comment type="caution">
    <text evidence="1">The sequence shown here is derived from an EMBL/GenBank/DDBJ whole genome shotgun (WGS) entry which is preliminary data.</text>
</comment>
<accession>X1T083</accession>
<protein>
    <submittedName>
        <fullName evidence="1">Uncharacterized protein</fullName>
    </submittedName>
</protein>
<reference evidence="1" key="1">
    <citation type="journal article" date="2014" name="Front. Microbiol.">
        <title>High frequency of phylogenetically diverse reductive dehalogenase-homologous genes in deep subseafloor sedimentary metagenomes.</title>
        <authorList>
            <person name="Kawai M."/>
            <person name="Futagami T."/>
            <person name="Toyoda A."/>
            <person name="Takaki Y."/>
            <person name="Nishi S."/>
            <person name="Hori S."/>
            <person name="Arai W."/>
            <person name="Tsubouchi T."/>
            <person name="Morono Y."/>
            <person name="Uchiyama I."/>
            <person name="Ito T."/>
            <person name="Fujiyama A."/>
            <person name="Inagaki F."/>
            <person name="Takami H."/>
        </authorList>
    </citation>
    <scope>NUCLEOTIDE SEQUENCE</scope>
    <source>
        <strain evidence="1">Expedition CK06-06</strain>
    </source>
</reference>